<reference evidence="1 2" key="1">
    <citation type="submission" date="2023-02" db="EMBL/GenBank/DDBJ databases">
        <title>Gemone sequence of Telluria chitinolytica ACM 3522T.</title>
        <authorList>
            <person name="Frediansyah A."/>
            <person name="Miess H."/>
            <person name="Gross H."/>
        </authorList>
    </citation>
    <scope>NUCLEOTIDE SEQUENCE [LARGE SCALE GENOMIC DNA]</scope>
    <source>
        <strain evidence="1 2">ACM 3522</strain>
    </source>
</reference>
<dbReference type="EMBL" id="CP119083">
    <property type="protein sequence ID" value="WEF35267.1"/>
    <property type="molecule type" value="Genomic_DNA"/>
</dbReference>
<organism evidence="1 2">
    <name type="scientific">Pseudoduganella chitinolytica</name>
    <dbReference type="NCBI Taxonomy" id="34070"/>
    <lineage>
        <taxon>Bacteria</taxon>
        <taxon>Pseudomonadati</taxon>
        <taxon>Pseudomonadota</taxon>
        <taxon>Betaproteobacteria</taxon>
        <taxon>Burkholderiales</taxon>
        <taxon>Oxalobacteraceae</taxon>
        <taxon>Telluria group</taxon>
        <taxon>Pseudoduganella</taxon>
    </lineage>
</organism>
<proteinExistence type="predicted"/>
<protein>
    <submittedName>
        <fullName evidence="1">Uncharacterized protein</fullName>
    </submittedName>
</protein>
<sequence>MQLPPYVTITTNYILPGVTMYHIGLYDLSVADYVAQSSKWCAEFNIHEEFPYDLKVELADYALYGAGFDKLSEIEQEAEGWLEEERLRRQEARPKFNSMADYISQTERWSSEFSIPKYLPYTEKVRMAEEVVRTLDRTRYADLVSAAETWAVTQTSGEEPFDHWKEQIRRQLLQIQTGKYLMIYLPYGSNYVIKQGQLKSIDWNAGTVLLHSTTYNHEISVSIEKITSVDESRSRSGALGAVQVADLRKVGNDWYRGNTKIEY</sequence>
<keyword evidence="2" id="KW-1185">Reference proteome</keyword>
<accession>A0ABY8BH59</accession>
<evidence type="ECO:0000313" key="1">
    <source>
        <dbReference type="EMBL" id="WEF35267.1"/>
    </source>
</evidence>
<gene>
    <name evidence="1" type="ORF">PX653_11070</name>
</gene>
<dbReference type="RefSeq" id="WP_277417931.1">
    <property type="nucleotide sequence ID" value="NZ_CP119083.1"/>
</dbReference>
<name>A0ABY8BH59_9BURK</name>
<evidence type="ECO:0000313" key="2">
    <source>
        <dbReference type="Proteomes" id="UP001216510"/>
    </source>
</evidence>
<dbReference type="Proteomes" id="UP001216510">
    <property type="component" value="Chromosome"/>
</dbReference>